<feature type="transmembrane region" description="Helical" evidence="1">
    <location>
        <begin position="161"/>
        <end position="178"/>
    </location>
</feature>
<organism evidence="3 4">
    <name type="scientific">Actinomyces bouchesdurhonensis</name>
    <dbReference type="NCBI Taxonomy" id="1852361"/>
    <lineage>
        <taxon>Bacteria</taxon>
        <taxon>Bacillati</taxon>
        <taxon>Actinomycetota</taxon>
        <taxon>Actinomycetes</taxon>
        <taxon>Actinomycetales</taxon>
        <taxon>Actinomycetaceae</taxon>
        <taxon>Actinomyces</taxon>
    </lineage>
</organism>
<comment type="caution">
    <text evidence="3">The sequence shown here is derived from an EMBL/GenBank/DDBJ whole genome shotgun (WGS) entry which is preliminary data.</text>
</comment>
<keyword evidence="1" id="KW-1133">Transmembrane helix</keyword>
<dbReference type="PANTHER" id="PTHR10050:SF46">
    <property type="entry name" value="PROTEIN O-MANNOSYL-TRANSFERASE 2"/>
    <property type="match status" value="1"/>
</dbReference>
<dbReference type="PANTHER" id="PTHR10050">
    <property type="entry name" value="DOLICHYL-PHOSPHATE-MANNOSE--PROTEIN MANNOSYLTRANSFERASE"/>
    <property type="match status" value="1"/>
</dbReference>
<reference evidence="3" key="1">
    <citation type="submission" date="2020-04" db="EMBL/GenBank/DDBJ databases">
        <title>Deep metagenomics examines the oral microbiome during advanced dental caries in children, revealing novel taxa and co-occurrences with host molecules.</title>
        <authorList>
            <person name="Baker J.L."/>
            <person name="Morton J.T."/>
            <person name="Dinis M."/>
            <person name="Alvarez R."/>
            <person name="Tran N.C."/>
            <person name="Knight R."/>
            <person name="Edlund A."/>
        </authorList>
    </citation>
    <scope>NUCLEOTIDE SEQUENCE</scope>
    <source>
        <strain evidence="3">JCVI_30_bin.13</strain>
    </source>
</reference>
<name>A0A929RSP5_9ACTO</name>
<feature type="domain" description="Glycosyltransferase RgtA/B/C/D-like" evidence="2">
    <location>
        <begin position="88"/>
        <end position="179"/>
    </location>
</feature>
<keyword evidence="1" id="KW-0812">Transmembrane</keyword>
<feature type="transmembrane region" description="Helical" evidence="1">
    <location>
        <begin position="247"/>
        <end position="265"/>
    </location>
</feature>
<keyword evidence="1" id="KW-0472">Membrane</keyword>
<dbReference type="Proteomes" id="UP000759246">
    <property type="component" value="Unassembled WGS sequence"/>
</dbReference>
<protein>
    <submittedName>
        <fullName evidence="3">Phospholipid carrier-dependent glycosyltransferase</fullName>
    </submittedName>
</protein>
<evidence type="ECO:0000256" key="1">
    <source>
        <dbReference type="SAM" id="Phobius"/>
    </source>
</evidence>
<evidence type="ECO:0000313" key="3">
    <source>
        <dbReference type="EMBL" id="MBF0967636.1"/>
    </source>
</evidence>
<dbReference type="InterPro" id="IPR038731">
    <property type="entry name" value="RgtA/B/C-like"/>
</dbReference>
<dbReference type="Pfam" id="PF13231">
    <property type="entry name" value="PMT_2"/>
    <property type="match status" value="1"/>
</dbReference>
<dbReference type="EMBL" id="JABZGF010000608">
    <property type="protein sequence ID" value="MBF0967636.1"/>
    <property type="molecule type" value="Genomic_DNA"/>
</dbReference>
<sequence length="335" mass="36637">KAHRWATLLGTPAAGWAATAIATLIAALIRLPGLDNVHTLIFDETYYVKDAWSLLTLGYEGTWPQNYDPTFAAGNTSGLSATASYAVHPPTGKWLIALGMQIFGQANPVGWRITTAICGVITVLLLCRLAHNLFRNPALTLIAGLFLATDGMAIVMSRTSILDGFLTMFSLAAFLCFVKDQQMSRPTLERKLRSWERIGAPRAGWRAFGKYLTLRDWRGIAIGPNAGNRPWLLAAGILSGLACSVKWSGIYVLACLGLFVALREITCRWRAGHPSPIIGALLADVWWAFILMVPTAILTYIASWFSWFTHPQAYGHGRSGISGFGGALVDLWIYH</sequence>
<feature type="transmembrane region" description="Helical" evidence="1">
    <location>
        <begin position="7"/>
        <end position="29"/>
    </location>
</feature>
<evidence type="ECO:0000313" key="4">
    <source>
        <dbReference type="Proteomes" id="UP000759246"/>
    </source>
</evidence>
<dbReference type="GO" id="GO:0006493">
    <property type="term" value="P:protein O-linked glycosylation"/>
    <property type="evidence" value="ECO:0007669"/>
    <property type="project" value="InterPro"/>
</dbReference>
<feature type="transmembrane region" description="Helical" evidence="1">
    <location>
        <begin position="138"/>
        <end position="155"/>
    </location>
</feature>
<feature type="transmembrane region" description="Helical" evidence="1">
    <location>
        <begin position="285"/>
        <end position="308"/>
    </location>
</feature>
<dbReference type="GO" id="GO:0012505">
    <property type="term" value="C:endomembrane system"/>
    <property type="evidence" value="ECO:0007669"/>
    <property type="project" value="UniProtKB-SubCell"/>
</dbReference>
<feature type="non-terminal residue" evidence="3">
    <location>
        <position position="1"/>
    </location>
</feature>
<dbReference type="GO" id="GO:0016020">
    <property type="term" value="C:membrane"/>
    <property type="evidence" value="ECO:0007669"/>
    <property type="project" value="InterPro"/>
</dbReference>
<proteinExistence type="predicted"/>
<evidence type="ECO:0000259" key="2">
    <source>
        <dbReference type="Pfam" id="PF13231"/>
    </source>
</evidence>
<feature type="transmembrane region" description="Helical" evidence="1">
    <location>
        <begin position="109"/>
        <end position="126"/>
    </location>
</feature>
<dbReference type="AlphaFoldDB" id="A0A929RSP5"/>
<accession>A0A929RSP5</accession>
<gene>
    <name evidence="3" type="ORF">HXK09_11010</name>
</gene>
<dbReference type="GO" id="GO:0000030">
    <property type="term" value="F:mannosyltransferase activity"/>
    <property type="evidence" value="ECO:0007669"/>
    <property type="project" value="InterPro"/>
</dbReference>
<feature type="non-terminal residue" evidence="3">
    <location>
        <position position="335"/>
    </location>
</feature>
<dbReference type="InterPro" id="IPR027005">
    <property type="entry name" value="PMT-like"/>
</dbReference>